<dbReference type="InterPro" id="IPR036465">
    <property type="entry name" value="vWFA_dom_sf"/>
</dbReference>
<evidence type="ECO:0000313" key="3">
    <source>
        <dbReference type="EMBL" id="JAT21367.1"/>
    </source>
</evidence>
<dbReference type="SUPFAM" id="SSF53300">
    <property type="entry name" value="vWA-like"/>
    <property type="match status" value="1"/>
</dbReference>
<feature type="non-terminal residue" evidence="3">
    <location>
        <position position="885"/>
    </location>
</feature>
<reference evidence="3" key="1">
    <citation type="submission" date="2015-11" db="EMBL/GenBank/DDBJ databases">
        <title>De novo transcriptome assembly of four potential Pierce s Disease insect vectors from Arizona vineyards.</title>
        <authorList>
            <person name="Tassone E.E."/>
        </authorList>
    </citation>
    <scope>NUCLEOTIDE SEQUENCE</scope>
</reference>
<dbReference type="InterPro" id="IPR051173">
    <property type="entry name" value="Ca_channel_alpha-2/delta"/>
</dbReference>
<dbReference type="AlphaFoldDB" id="A0A1B6LCF4"/>
<dbReference type="PANTHER" id="PTHR10166:SF66">
    <property type="entry name" value="VWFA AND CACHE DOMAIN-CONTAINING PROTEIN CG16868"/>
    <property type="match status" value="1"/>
</dbReference>
<accession>A0A1B6LCF4</accession>
<protein>
    <recommendedName>
        <fullName evidence="2">VWFA domain-containing protein</fullName>
    </recommendedName>
</protein>
<keyword evidence="1" id="KW-0732">Signal</keyword>
<dbReference type="EMBL" id="GEBQ01018610">
    <property type="protein sequence ID" value="JAT21367.1"/>
    <property type="molecule type" value="Transcribed_RNA"/>
</dbReference>
<dbReference type="Gene3D" id="3.30.450.20">
    <property type="entry name" value="PAS domain"/>
    <property type="match status" value="2"/>
</dbReference>
<dbReference type="PANTHER" id="PTHR10166">
    <property type="entry name" value="VOLTAGE-DEPENDENT CALCIUM CHANNEL SUBUNIT ALPHA-2/DELTA-RELATED"/>
    <property type="match status" value="1"/>
</dbReference>
<organism evidence="3">
    <name type="scientific">Graphocephala atropunctata</name>
    <dbReference type="NCBI Taxonomy" id="36148"/>
    <lineage>
        <taxon>Eukaryota</taxon>
        <taxon>Metazoa</taxon>
        <taxon>Ecdysozoa</taxon>
        <taxon>Arthropoda</taxon>
        <taxon>Hexapoda</taxon>
        <taxon>Insecta</taxon>
        <taxon>Pterygota</taxon>
        <taxon>Neoptera</taxon>
        <taxon>Paraneoptera</taxon>
        <taxon>Hemiptera</taxon>
        <taxon>Auchenorrhyncha</taxon>
        <taxon>Membracoidea</taxon>
        <taxon>Cicadellidae</taxon>
        <taxon>Cicadellinae</taxon>
        <taxon>Cicadellini</taxon>
        <taxon>Graphocephala</taxon>
    </lineage>
</organism>
<proteinExistence type="predicted"/>
<evidence type="ECO:0000259" key="2">
    <source>
        <dbReference type="PROSITE" id="PS50234"/>
    </source>
</evidence>
<dbReference type="SUPFAM" id="SSF103190">
    <property type="entry name" value="Sensory domain-like"/>
    <property type="match status" value="1"/>
</dbReference>
<sequence>MKTFNLRIILLVLGNIFVMCGSISAVNQNLPQLIKDPMVGDVALSPPSTINNNMILQQQAIKFASRLRDLGDTELGVVLIQNILDSLEYKLSEEDDSKHTKRIAERMVSKLSGYLGVLNQSASLIQDFKHHSKKLCYVNVPCIYISENGSYEEPYNSSVDFNNLPLSILNLTEGFLSYPEPNLNRNVHYFISEMEPERLTHVYSEDFGGDKCIIMDDPHFQRAFLKTVSSESKQIVLLVDNGVSLSENQFTIAKSLANHIVWSLSEEDRVSLFAVSDTATSAMSASPHHCSQFSMAYATYSLKHQFSTFIDDLFKSTGPTNHSLGFTMAFKAIEESMKNETATALIVYISRGLMSFITEAKTLMEVISQGQDSVKPSVIINTCVVIDDGKILLYEKHFMRVVAEQNFRQYNISNVKSEAGTVVKGTMVSVNSSSNIGAVVRSVLSTPNLQPHSPLHPLKSKPTFLMPTWDVTNKGELVVSISKTVFDKEGNLLGIVGVDVALEDLAEDIIFFNDFRRSYAFFITTRGKAMAHPLMKQPVNMMYEQPIVLDISNFETSRAFSRSRSIIFRNMSGLMSLHKEQLTYSWQHVPRTPYIVVTVSTLSRRNNPVWSTSVVSSSATSLSLAYHRLDFSNTGQYHLCRNFRQLSSLDTGSLFLSGWCFQSPYKHLLSEENISQLNVQSYMAFLKDSTKLLANPGLRPGIRSELISLATLIPYWKKIFIHSSLSKYSVRKYAVTSSGALVMYPGGVVNHRLDVMRRSWYMRAMEYPKIITVTPPYLDSAGAGYVVTLSIAIGQDPVVFVLAVDFTLGAMFNLMVESFPSCSSPLEAIPNSVKCFLMDDRGYLIAHPSLIDPLAKGAADEQQHHITHRESLLANDLLNHKGLVK</sequence>
<evidence type="ECO:0000256" key="1">
    <source>
        <dbReference type="SAM" id="SignalP"/>
    </source>
</evidence>
<dbReference type="InterPro" id="IPR029151">
    <property type="entry name" value="Sensor-like_sf"/>
</dbReference>
<feature type="domain" description="VWFA" evidence="2">
    <location>
        <begin position="234"/>
        <end position="352"/>
    </location>
</feature>
<gene>
    <name evidence="3" type="ORF">g.10305</name>
</gene>
<name>A0A1B6LCF4_9HEMI</name>
<dbReference type="PROSITE" id="PS50234">
    <property type="entry name" value="VWFA"/>
    <property type="match status" value="1"/>
</dbReference>
<feature type="signal peptide" evidence="1">
    <location>
        <begin position="1"/>
        <end position="25"/>
    </location>
</feature>
<dbReference type="Gene3D" id="3.40.50.410">
    <property type="entry name" value="von Willebrand factor, type A domain"/>
    <property type="match status" value="1"/>
</dbReference>
<dbReference type="GO" id="GO:0005891">
    <property type="term" value="C:voltage-gated calcium channel complex"/>
    <property type="evidence" value="ECO:0007669"/>
    <property type="project" value="TreeGrafter"/>
</dbReference>
<feature type="chain" id="PRO_5008587283" description="VWFA domain-containing protein" evidence="1">
    <location>
        <begin position="26"/>
        <end position="885"/>
    </location>
</feature>
<dbReference type="InterPro" id="IPR002035">
    <property type="entry name" value="VWF_A"/>
</dbReference>
<dbReference type="GO" id="GO:0005245">
    <property type="term" value="F:voltage-gated calcium channel activity"/>
    <property type="evidence" value="ECO:0007669"/>
    <property type="project" value="TreeGrafter"/>
</dbReference>